<organism evidence="2 3">
    <name type="scientific">Talaromyces stipitatus (strain ATCC 10500 / CBS 375.48 / QM 6759 / NRRL 1006)</name>
    <name type="common">Penicillium stipitatum</name>
    <dbReference type="NCBI Taxonomy" id="441959"/>
    <lineage>
        <taxon>Eukaryota</taxon>
        <taxon>Fungi</taxon>
        <taxon>Dikarya</taxon>
        <taxon>Ascomycota</taxon>
        <taxon>Pezizomycotina</taxon>
        <taxon>Eurotiomycetes</taxon>
        <taxon>Eurotiomycetidae</taxon>
        <taxon>Eurotiales</taxon>
        <taxon>Trichocomaceae</taxon>
        <taxon>Talaromyces</taxon>
        <taxon>Talaromyces sect. Talaromyces</taxon>
    </lineage>
</organism>
<name>B8M657_TALSN</name>
<evidence type="ECO:0000313" key="3">
    <source>
        <dbReference type="Proteomes" id="UP000001745"/>
    </source>
</evidence>
<accession>B8M657</accession>
<reference evidence="3" key="1">
    <citation type="journal article" date="2015" name="Genome Announc.">
        <title>Genome sequence of the AIDS-associated pathogen Penicillium marneffei (ATCC18224) and its near taxonomic relative Talaromyces stipitatus (ATCC10500).</title>
        <authorList>
            <person name="Nierman W.C."/>
            <person name="Fedorova-Abrams N.D."/>
            <person name="Andrianopoulos A."/>
        </authorList>
    </citation>
    <scope>NUCLEOTIDE SEQUENCE [LARGE SCALE GENOMIC DNA]</scope>
    <source>
        <strain evidence="3">ATCC 10500 / CBS 375.48 / QM 6759 / NRRL 1006</strain>
    </source>
</reference>
<dbReference type="EMBL" id="EQ962654">
    <property type="protein sequence ID" value="EED19057.1"/>
    <property type="molecule type" value="Genomic_DNA"/>
</dbReference>
<evidence type="ECO:0000313" key="2">
    <source>
        <dbReference type="EMBL" id="EED19057.1"/>
    </source>
</evidence>
<dbReference type="AlphaFoldDB" id="B8M657"/>
<feature type="region of interest" description="Disordered" evidence="1">
    <location>
        <begin position="140"/>
        <end position="159"/>
    </location>
</feature>
<dbReference type="Proteomes" id="UP000001745">
    <property type="component" value="Unassembled WGS sequence"/>
</dbReference>
<dbReference type="PhylomeDB" id="B8M657"/>
<evidence type="ECO:0000256" key="1">
    <source>
        <dbReference type="SAM" id="MobiDB-lite"/>
    </source>
</evidence>
<gene>
    <name evidence="2" type="ORF">TSTA_023900</name>
</gene>
<dbReference type="GeneID" id="8109572"/>
<dbReference type="HOGENOM" id="CLU_1661966_0_0_1"/>
<keyword evidence="3" id="KW-1185">Reference proteome</keyword>
<protein>
    <submittedName>
        <fullName evidence="2">Uncharacterized protein</fullName>
    </submittedName>
</protein>
<dbReference type="InParanoid" id="B8M657"/>
<dbReference type="RefSeq" id="XP_002479491.1">
    <property type="nucleotide sequence ID" value="XM_002479446.1"/>
</dbReference>
<dbReference type="VEuPathDB" id="FungiDB:TSTA_023900"/>
<dbReference type="Gene3D" id="3.40.50.150">
    <property type="entry name" value="Vaccinia Virus protein VP39"/>
    <property type="match status" value="1"/>
</dbReference>
<sequence length="159" mass="17656">MASSHSSRISSLIKELSAVEQQSNGSIYENEELRTDAAHLVRKLAVALERPHEAIGKAMKSSYSSWLLGEGVLQDTDCHLNPALVDWHMMVLHSGMMRTVGRWRMVFEKAGPKLVKNWTPPGDGDGIVEAVREGPHGDVEFVEKKESETETSVEKKKTS</sequence>
<dbReference type="InterPro" id="IPR029063">
    <property type="entry name" value="SAM-dependent_MTases_sf"/>
</dbReference>
<proteinExistence type="predicted"/>